<dbReference type="Gene3D" id="2.20.25.530">
    <property type="match status" value="1"/>
</dbReference>
<dbReference type="InterPro" id="IPR041195">
    <property type="entry name" value="Rnh202_N"/>
</dbReference>
<dbReference type="RefSeq" id="XP_003740148.1">
    <property type="nucleotide sequence ID" value="XM_003740100.3"/>
</dbReference>
<protein>
    <submittedName>
        <fullName evidence="4">Ribonuclease H2 subunit B</fullName>
    </submittedName>
</protein>
<name>A0AAJ6VW91_9ACAR</name>
<dbReference type="PANTHER" id="PTHR13383">
    <property type="entry name" value="RIBONUCLEASE H2 SUBUNIT B"/>
    <property type="match status" value="1"/>
</dbReference>
<feature type="compositionally biased region" description="Basic and acidic residues" evidence="1">
    <location>
        <begin position="256"/>
        <end position="273"/>
    </location>
</feature>
<gene>
    <name evidence="4" type="primary">LOC100909254</name>
</gene>
<feature type="region of interest" description="Disordered" evidence="1">
    <location>
        <begin position="1"/>
        <end position="29"/>
    </location>
</feature>
<dbReference type="KEGG" id="goe:100909254"/>
<evidence type="ECO:0000313" key="3">
    <source>
        <dbReference type="Proteomes" id="UP000694867"/>
    </source>
</evidence>
<keyword evidence="3" id="KW-1185">Reference proteome</keyword>
<dbReference type="GO" id="GO:0032299">
    <property type="term" value="C:ribonuclease H2 complex"/>
    <property type="evidence" value="ECO:0007669"/>
    <property type="project" value="InterPro"/>
</dbReference>
<dbReference type="Gene3D" id="1.10.20.120">
    <property type="match status" value="1"/>
</dbReference>
<dbReference type="Pfam" id="PF17745">
    <property type="entry name" value="Ydr279_N"/>
    <property type="match status" value="1"/>
</dbReference>
<evidence type="ECO:0000313" key="4">
    <source>
        <dbReference type="RefSeq" id="XP_003740148.1"/>
    </source>
</evidence>
<accession>A0AAJ6VW91</accession>
<dbReference type="PANTHER" id="PTHR13383:SF11">
    <property type="entry name" value="RIBONUCLEASE H2 SUBUNIT B"/>
    <property type="match status" value="1"/>
</dbReference>
<dbReference type="GO" id="GO:0005654">
    <property type="term" value="C:nucleoplasm"/>
    <property type="evidence" value="ECO:0007669"/>
    <property type="project" value="TreeGrafter"/>
</dbReference>
<reference evidence="4" key="1">
    <citation type="submission" date="2025-08" db="UniProtKB">
        <authorList>
            <consortium name="RefSeq"/>
        </authorList>
    </citation>
    <scope>IDENTIFICATION</scope>
</reference>
<proteinExistence type="predicted"/>
<sequence>MPPKSKRGTRASAKVESDEETEDTKPMKNDLVELDPQRVFYIPDGALESLSSPEGLKVVSHPHPRTKTPMLFVMCENKLFEITSHSTTEGFCSFFIDQTVEKDGKIYTVTPFDVRFLALEALRLTEKFVELSNYFEGEVLSAVEGADFESLFDIKEVCDRRLMRYNEEKVISWLEAKVRRVAKALASENISCGAVARSKILKEENTENTQDYLHSAAGILREYISEPVSAKLERHLGIERKKPLKESANDLEGSLEESKPKRRKTEEPTEDYSKGATSSAEDKKTPAKLTPAQKKLAQCDKTGMKSIASFFSKAK</sequence>
<dbReference type="AlphaFoldDB" id="A0AAJ6VW91"/>
<dbReference type="GeneID" id="100909254"/>
<feature type="region of interest" description="Disordered" evidence="1">
    <location>
        <begin position="243"/>
        <end position="296"/>
    </location>
</feature>
<dbReference type="GO" id="GO:0006401">
    <property type="term" value="P:RNA catabolic process"/>
    <property type="evidence" value="ECO:0007669"/>
    <property type="project" value="TreeGrafter"/>
</dbReference>
<organism evidence="3 4">
    <name type="scientific">Galendromus occidentalis</name>
    <name type="common">western predatory mite</name>
    <dbReference type="NCBI Taxonomy" id="34638"/>
    <lineage>
        <taxon>Eukaryota</taxon>
        <taxon>Metazoa</taxon>
        <taxon>Ecdysozoa</taxon>
        <taxon>Arthropoda</taxon>
        <taxon>Chelicerata</taxon>
        <taxon>Arachnida</taxon>
        <taxon>Acari</taxon>
        <taxon>Parasitiformes</taxon>
        <taxon>Mesostigmata</taxon>
        <taxon>Gamasina</taxon>
        <taxon>Phytoseioidea</taxon>
        <taxon>Phytoseiidae</taxon>
        <taxon>Typhlodrominae</taxon>
        <taxon>Galendromus</taxon>
    </lineage>
</organism>
<dbReference type="Proteomes" id="UP000694867">
    <property type="component" value="Unplaced"/>
</dbReference>
<feature type="domain" description="Rnh202 triple barrel" evidence="2">
    <location>
        <begin position="54"/>
        <end position="113"/>
    </location>
</feature>
<dbReference type="InterPro" id="IPR040456">
    <property type="entry name" value="RNase_H2_suB"/>
</dbReference>
<evidence type="ECO:0000256" key="1">
    <source>
        <dbReference type="SAM" id="MobiDB-lite"/>
    </source>
</evidence>
<evidence type="ECO:0000259" key="2">
    <source>
        <dbReference type="Pfam" id="PF17745"/>
    </source>
</evidence>